<evidence type="ECO:0000313" key="3">
    <source>
        <dbReference type="Proteomes" id="UP000547510"/>
    </source>
</evidence>
<name>A0A841CDQ0_9PSEU</name>
<sequence>MNALDEHPQRSAEAKPLCGKEEFAAILRDLVTRDAPRVFAIVEEYRVREDAWIAAWGIDLGDHAEVLCVEGGFRLSTETPETALRLFSLAEDVTPHLVWLPDQADPAQADTGQAGTDPAAGPTADRVRTGVNAAGGTSGSR</sequence>
<dbReference type="Proteomes" id="UP000547510">
    <property type="component" value="Unassembled WGS sequence"/>
</dbReference>
<reference evidence="2 3" key="1">
    <citation type="submission" date="2020-08" db="EMBL/GenBank/DDBJ databases">
        <title>Genomic Encyclopedia of Type Strains, Phase III (KMG-III): the genomes of soil and plant-associated and newly described type strains.</title>
        <authorList>
            <person name="Whitman W."/>
        </authorList>
    </citation>
    <scope>NUCLEOTIDE SEQUENCE [LARGE SCALE GENOMIC DNA]</scope>
    <source>
        <strain evidence="2 3">CECT 8640</strain>
    </source>
</reference>
<proteinExistence type="predicted"/>
<evidence type="ECO:0000256" key="1">
    <source>
        <dbReference type="SAM" id="MobiDB-lite"/>
    </source>
</evidence>
<organism evidence="2 3">
    <name type="scientific">Saccharothrix tamanrassetensis</name>
    <dbReference type="NCBI Taxonomy" id="1051531"/>
    <lineage>
        <taxon>Bacteria</taxon>
        <taxon>Bacillati</taxon>
        <taxon>Actinomycetota</taxon>
        <taxon>Actinomycetes</taxon>
        <taxon>Pseudonocardiales</taxon>
        <taxon>Pseudonocardiaceae</taxon>
        <taxon>Saccharothrix</taxon>
    </lineage>
</organism>
<gene>
    <name evidence="2" type="ORF">FHS29_000725</name>
</gene>
<dbReference type="RefSeq" id="WP_184688130.1">
    <property type="nucleotide sequence ID" value="NZ_JACHJN010000001.1"/>
</dbReference>
<comment type="caution">
    <text evidence="2">The sequence shown here is derived from an EMBL/GenBank/DDBJ whole genome shotgun (WGS) entry which is preliminary data.</text>
</comment>
<evidence type="ECO:0000313" key="2">
    <source>
        <dbReference type="EMBL" id="MBB5954155.1"/>
    </source>
</evidence>
<accession>A0A841CDQ0</accession>
<protein>
    <submittedName>
        <fullName evidence="2">Uncharacterized protein</fullName>
    </submittedName>
</protein>
<dbReference type="AlphaFoldDB" id="A0A841CDQ0"/>
<keyword evidence="3" id="KW-1185">Reference proteome</keyword>
<feature type="region of interest" description="Disordered" evidence="1">
    <location>
        <begin position="102"/>
        <end position="141"/>
    </location>
</feature>
<dbReference type="EMBL" id="JACHJN010000001">
    <property type="protein sequence ID" value="MBB5954155.1"/>
    <property type="molecule type" value="Genomic_DNA"/>
</dbReference>